<dbReference type="SUPFAM" id="SSF46785">
    <property type="entry name" value="Winged helix' DNA-binding domain"/>
    <property type="match status" value="1"/>
</dbReference>
<dbReference type="InterPro" id="IPR000835">
    <property type="entry name" value="HTH_MarR-typ"/>
</dbReference>
<dbReference type="EMBL" id="JBHUCX010000014">
    <property type="protein sequence ID" value="MFD1673936.1"/>
    <property type="molecule type" value="Genomic_DNA"/>
</dbReference>
<gene>
    <name evidence="5" type="ORF">ACFSB2_04335</name>
</gene>
<dbReference type="PROSITE" id="PS50995">
    <property type="entry name" value="HTH_MARR_2"/>
    <property type="match status" value="1"/>
</dbReference>
<dbReference type="InterPro" id="IPR023187">
    <property type="entry name" value="Tscrpt_reg_MarR-type_CS"/>
</dbReference>
<dbReference type="PANTHER" id="PTHR33164:SF57">
    <property type="entry name" value="MARR-FAMILY TRANSCRIPTIONAL REGULATOR"/>
    <property type="match status" value="1"/>
</dbReference>
<dbReference type="Proteomes" id="UP001597079">
    <property type="component" value="Unassembled WGS sequence"/>
</dbReference>
<dbReference type="PRINTS" id="PR00598">
    <property type="entry name" value="HTHMARR"/>
</dbReference>
<dbReference type="InterPro" id="IPR036388">
    <property type="entry name" value="WH-like_DNA-bd_sf"/>
</dbReference>
<evidence type="ECO:0000313" key="5">
    <source>
        <dbReference type="EMBL" id="MFD1673936.1"/>
    </source>
</evidence>
<dbReference type="Pfam" id="PF01047">
    <property type="entry name" value="MarR"/>
    <property type="match status" value="1"/>
</dbReference>
<keyword evidence="6" id="KW-1185">Reference proteome</keyword>
<evidence type="ECO:0000256" key="1">
    <source>
        <dbReference type="ARBA" id="ARBA00023015"/>
    </source>
</evidence>
<name>A0ABW4JC62_9BACL</name>
<evidence type="ECO:0000313" key="6">
    <source>
        <dbReference type="Proteomes" id="UP001597079"/>
    </source>
</evidence>
<dbReference type="PANTHER" id="PTHR33164">
    <property type="entry name" value="TRANSCRIPTIONAL REGULATOR, MARR FAMILY"/>
    <property type="match status" value="1"/>
</dbReference>
<sequence>MVNNDSIEKNLLDELAALVRHVTSFTTYKNDSNLDRSGYLLLNHIVTHGPTGVKALAEQFGLHVSTISRQSTALEQKGYVVRVPDPVDGRAFSFEITALGEKELNLYKQVRRTRMTKIIEDWTTEERQTFVALLQKFNRGF</sequence>
<dbReference type="InterPro" id="IPR036390">
    <property type="entry name" value="WH_DNA-bd_sf"/>
</dbReference>
<dbReference type="SMART" id="SM00347">
    <property type="entry name" value="HTH_MARR"/>
    <property type="match status" value="1"/>
</dbReference>
<protein>
    <submittedName>
        <fullName evidence="5">MarR family winged helix-turn-helix transcriptional regulator</fullName>
    </submittedName>
</protein>
<dbReference type="Gene3D" id="1.10.10.10">
    <property type="entry name" value="Winged helix-like DNA-binding domain superfamily/Winged helix DNA-binding domain"/>
    <property type="match status" value="1"/>
</dbReference>
<keyword evidence="2" id="KW-0238">DNA-binding</keyword>
<evidence type="ECO:0000256" key="3">
    <source>
        <dbReference type="ARBA" id="ARBA00023163"/>
    </source>
</evidence>
<evidence type="ECO:0000256" key="2">
    <source>
        <dbReference type="ARBA" id="ARBA00023125"/>
    </source>
</evidence>
<organism evidence="5 6">
    <name type="scientific">Alicyclobacillus fodiniaquatilis</name>
    <dbReference type="NCBI Taxonomy" id="1661150"/>
    <lineage>
        <taxon>Bacteria</taxon>
        <taxon>Bacillati</taxon>
        <taxon>Bacillota</taxon>
        <taxon>Bacilli</taxon>
        <taxon>Bacillales</taxon>
        <taxon>Alicyclobacillaceae</taxon>
        <taxon>Alicyclobacillus</taxon>
    </lineage>
</organism>
<evidence type="ECO:0000259" key="4">
    <source>
        <dbReference type="PROSITE" id="PS50995"/>
    </source>
</evidence>
<keyword evidence="1" id="KW-0805">Transcription regulation</keyword>
<dbReference type="RefSeq" id="WP_377941559.1">
    <property type="nucleotide sequence ID" value="NZ_JBHUCX010000014.1"/>
</dbReference>
<comment type="caution">
    <text evidence="5">The sequence shown here is derived from an EMBL/GenBank/DDBJ whole genome shotgun (WGS) entry which is preliminary data.</text>
</comment>
<reference evidence="6" key="1">
    <citation type="journal article" date="2019" name="Int. J. Syst. Evol. Microbiol.">
        <title>The Global Catalogue of Microorganisms (GCM) 10K type strain sequencing project: providing services to taxonomists for standard genome sequencing and annotation.</title>
        <authorList>
            <consortium name="The Broad Institute Genomics Platform"/>
            <consortium name="The Broad Institute Genome Sequencing Center for Infectious Disease"/>
            <person name="Wu L."/>
            <person name="Ma J."/>
        </authorList>
    </citation>
    <scope>NUCLEOTIDE SEQUENCE [LARGE SCALE GENOMIC DNA]</scope>
    <source>
        <strain evidence="6">CGMCC 1.12286</strain>
    </source>
</reference>
<accession>A0ABW4JC62</accession>
<proteinExistence type="predicted"/>
<dbReference type="InterPro" id="IPR039422">
    <property type="entry name" value="MarR/SlyA-like"/>
</dbReference>
<keyword evidence="3" id="KW-0804">Transcription</keyword>
<feature type="domain" description="HTH marR-type" evidence="4">
    <location>
        <begin position="8"/>
        <end position="139"/>
    </location>
</feature>
<dbReference type="PROSITE" id="PS01117">
    <property type="entry name" value="HTH_MARR_1"/>
    <property type="match status" value="1"/>
</dbReference>